<dbReference type="AlphaFoldDB" id="A0A388M1C9"/>
<dbReference type="Gramene" id="GBG88387">
    <property type="protein sequence ID" value="GBG88387"/>
    <property type="gene ID" value="CBR_g47086"/>
</dbReference>
<dbReference type="InterPro" id="IPR002562">
    <property type="entry name" value="3'-5'_exonuclease_dom"/>
</dbReference>
<dbReference type="Gene3D" id="3.30.420.10">
    <property type="entry name" value="Ribonuclease H-like superfamily/Ribonuclease H"/>
    <property type="match status" value="1"/>
</dbReference>
<dbReference type="GO" id="GO:0008408">
    <property type="term" value="F:3'-5' exonuclease activity"/>
    <property type="evidence" value="ECO:0007669"/>
    <property type="project" value="InterPro"/>
</dbReference>
<organism evidence="3 4">
    <name type="scientific">Chara braunii</name>
    <name type="common">Braun's stonewort</name>
    <dbReference type="NCBI Taxonomy" id="69332"/>
    <lineage>
        <taxon>Eukaryota</taxon>
        <taxon>Viridiplantae</taxon>
        <taxon>Streptophyta</taxon>
        <taxon>Charophyceae</taxon>
        <taxon>Charales</taxon>
        <taxon>Characeae</taxon>
        <taxon>Chara</taxon>
    </lineage>
</organism>
<dbReference type="GO" id="GO:0006139">
    <property type="term" value="P:nucleobase-containing compound metabolic process"/>
    <property type="evidence" value="ECO:0007669"/>
    <property type="project" value="InterPro"/>
</dbReference>
<feature type="compositionally biased region" description="Gly residues" evidence="1">
    <location>
        <begin position="226"/>
        <end position="237"/>
    </location>
</feature>
<feature type="compositionally biased region" description="Acidic residues" evidence="1">
    <location>
        <begin position="740"/>
        <end position="750"/>
    </location>
</feature>
<feature type="domain" description="3'-5' exonuclease" evidence="2">
    <location>
        <begin position="427"/>
        <end position="623"/>
    </location>
</feature>
<name>A0A388M1C9_CHABU</name>
<dbReference type="SMART" id="SM00474">
    <property type="entry name" value="35EXOc"/>
    <property type="match status" value="1"/>
</dbReference>
<protein>
    <recommendedName>
        <fullName evidence="2">3'-5' exonuclease domain-containing protein</fullName>
    </recommendedName>
</protein>
<feature type="compositionally biased region" description="Low complexity" evidence="1">
    <location>
        <begin position="650"/>
        <end position="665"/>
    </location>
</feature>
<keyword evidence="4" id="KW-1185">Reference proteome</keyword>
<dbReference type="OMA" id="HNDPKPG"/>
<proteinExistence type="predicted"/>
<feature type="region of interest" description="Disordered" evidence="1">
    <location>
        <begin position="688"/>
        <end position="724"/>
    </location>
</feature>
<dbReference type="Proteomes" id="UP000265515">
    <property type="component" value="Unassembled WGS sequence"/>
</dbReference>
<dbReference type="GO" id="GO:0003676">
    <property type="term" value="F:nucleic acid binding"/>
    <property type="evidence" value="ECO:0007669"/>
    <property type="project" value="InterPro"/>
</dbReference>
<evidence type="ECO:0000313" key="4">
    <source>
        <dbReference type="Proteomes" id="UP000265515"/>
    </source>
</evidence>
<evidence type="ECO:0000256" key="1">
    <source>
        <dbReference type="SAM" id="MobiDB-lite"/>
    </source>
</evidence>
<sequence length="800" mass="86305">MTVGGDPSEPRKLVIVIFPDGLSEVSPAMAVLALKKWYREDTSKAAVKFAGLRRGLQVSLATAPPPGPFTYTYYCLRALEDMEPLYSVGFAHMLLMALPAVPREYRTDADVACSRKLAAKMLVDGLQGKFSWDDKRLLFRIVVAFNLRLEDLDDAAVVGGGFGGKEEPIASGGNEPDSGGSGKEAAGNGGGGGKDAAGNGGSDAAGDGGGKEDGSEGGGKEDGSEGGKGVGVNGGKEGGGREVVMRFVHEQLEARARKTALEFLDLFDLRLDPEEEKNFIEKMVVERKLDIAIEWAGRLGKDTCAFLIEKLRENQQWKLAHVYVEKLDLKDRFPDSFQLYREGTVRSLVAHGRLDIAASMTLGHEALGKYLISYLVTEGCTKKAAELCARLDLPIDFDVNELEEEEDSSSSPGSFLTVSSLIPPENVRWIATMEGLQEAREILNHLLMESTTSSSSSFYYPPAIGMDCEWRASHIKGEPQRKTSVLQLATLEHVFLIDLIDLSAAAEGTEALQQFVSWIFQAPHVLKLGYGMRSDLTRLAQSYPEIPGFRRCERVLDLYDFAGLHVRGGLSALSEVCLGLPLDKRWQMSDWEKRPLSQNQLEYAALDALSVTHIFKALLTKGLRRPSRAPGCDATARSRKSPVLLPKPAPQTGVQQTGVPQTGVPLTGAETVAEKGCAAEKIGAAEKTGAAVPQTGVPQTGVPQTGVPQTGEQQTGVPQTGVPKTGVETVAEKGWAAEETGAEAEAEAEPGIEPATLAEEETEVVEWESHVYVFDYNTVSEGKRRSSSPDDSEDDDLVSS</sequence>
<dbReference type="InterPro" id="IPR012337">
    <property type="entry name" value="RNaseH-like_sf"/>
</dbReference>
<dbReference type="Pfam" id="PF01612">
    <property type="entry name" value="DNA_pol_A_exo1"/>
    <property type="match status" value="1"/>
</dbReference>
<dbReference type="SUPFAM" id="SSF53098">
    <property type="entry name" value="Ribonuclease H-like"/>
    <property type="match status" value="1"/>
</dbReference>
<dbReference type="PANTHER" id="PTHR47765:SF2">
    <property type="entry name" value="EXONUCLEASE MUT-7 HOMOLOG"/>
    <property type="match status" value="1"/>
</dbReference>
<gene>
    <name evidence="3" type="ORF">CBR_g47086</name>
</gene>
<feature type="compositionally biased region" description="Acidic residues" evidence="1">
    <location>
        <begin position="790"/>
        <end position="800"/>
    </location>
</feature>
<feature type="region of interest" description="Disordered" evidence="1">
    <location>
        <begin position="778"/>
        <end position="800"/>
    </location>
</feature>
<dbReference type="InterPro" id="IPR036397">
    <property type="entry name" value="RNaseH_sf"/>
</dbReference>
<feature type="compositionally biased region" description="Gly residues" evidence="1">
    <location>
        <begin position="179"/>
        <end position="208"/>
    </location>
</feature>
<dbReference type="EMBL" id="BFEA01000669">
    <property type="protein sequence ID" value="GBG88387.1"/>
    <property type="molecule type" value="Genomic_DNA"/>
</dbReference>
<feature type="region of interest" description="Disordered" evidence="1">
    <location>
        <begin position="625"/>
        <end position="665"/>
    </location>
</feature>
<feature type="region of interest" description="Disordered" evidence="1">
    <location>
        <begin position="163"/>
        <end position="237"/>
    </location>
</feature>
<comment type="caution">
    <text evidence="3">The sequence shown here is derived from an EMBL/GenBank/DDBJ whole genome shotgun (WGS) entry which is preliminary data.</text>
</comment>
<feature type="compositionally biased region" description="Basic and acidic residues" evidence="1">
    <location>
        <begin position="209"/>
        <end position="225"/>
    </location>
</feature>
<dbReference type="InterPro" id="IPR052408">
    <property type="entry name" value="Exonuclease_MUT-7-like"/>
</dbReference>
<dbReference type="STRING" id="69332.A0A388M1C9"/>
<feature type="region of interest" description="Disordered" evidence="1">
    <location>
        <begin position="739"/>
        <end position="763"/>
    </location>
</feature>
<accession>A0A388M1C9</accession>
<feature type="compositionally biased region" description="Polar residues" evidence="1">
    <location>
        <begin position="696"/>
        <end position="718"/>
    </location>
</feature>
<evidence type="ECO:0000313" key="3">
    <source>
        <dbReference type="EMBL" id="GBG88387.1"/>
    </source>
</evidence>
<dbReference type="OrthoDB" id="10261556at2759"/>
<evidence type="ECO:0000259" key="2">
    <source>
        <dbReference type="SMART" id="SM00474"/>
    </source>
</evidence>
<reference evidence="3 4" key="1">
    <citation type="journal article" date="2018" name="Cell">
        <title>The Chara Genome: Secondary Complexity and Implications for Plant Terrestrialization.</title>
        <authorList>
            <person name="Nishiyama T."/>
            <person name="Sakayama H."/>
            <person name="Vries J.D."/>
            <person name="Buschmann H."/>
            <person name="Saint-Marcoux D."/>
            <person name="Ullrich K.K."/>
            <person name="Haas F.B."/>
            <person name="Vanderstraeten L."/>
            <person name="Becker D."/>
            <person name="Lang D."/>
            <person name="Vosolsobe S."/>
            <person name="Rombauts S."/>
            <person name="Wilhelmsson P.K.I."/>
            <person name="Janitza P."/>
            <person name="Kern R."/>
            <person name="Heyl A."/>
            <person name="Rumpler F."/>
            <person name="Villalobos L.I.A.C."/>
            <person name="Clay J.M."/>
            <person name="Skokan R."/>
            <person name="Toyoda A."/>
            <person name="Suzuki Y."/>
            <person name="Kagoshima H."/>
            <person name="Schijlen E."/>
            <person name="Tajeshwar N."/>
            <person name="Catarino B."/>
            <person name="Hetherington A.J."/>
            <person name="Saltykova A."/>
            <person name="Bonnot C."/>
            <person name="Breuninger H."/>
            <person name="Symeonidi A."/>
            <person name="Radhakrishnan G.V."/>
            <person name="Van Nieuwerburgh F."/>
            <person name="Deforce D."/>
            <person name="Chang C."/>
            <person name="Karol K.G."/>
            <person name="Hedrich R."/>
            <person name="Ulvskov P."/>
            <person name="Glockner G."/>
            <person name="Delwiche C.F."/>
            <person name="Petrasek J."/>
            <person name="Van de Peer Y."/>
            <person name="Friml J."/>
            <person name="Beilby M."/>
            <person name="Dolan L."/>
            <person name="Kohara Y."/>
            <person name="Sugano S."/>
            <person name="Fujiyama A."/>
            <person name="Delaux P.-M."/>
            <person name="Quint M."/>
            <person name="TheiBen G."/>
            <person name="Hagemann M."/>
            <person name="Harholt J."/>
            <person name="Dunand C."/>
            <person name="Zachgo S."/>
            <person name="Langdale J."/>
            <person name="Maumus F."/>
            <person name="Straeten D.V.D."/>
            <person name="Gould S.B."/>
            <person name="Rensing S.A."/>
        </authorList>
    </citation>
    <scope>NUCLEOTIDE SEQUENCE [LARGE SCALE GENOMIC DNA]</scope>
    <source>
        <strain evidence="3 4">S276</strain>
    </source>
</reference>
<dbReference type="PANTHER" id="PTHR47765">
    <property type="entry name" value="3'-5' EXONUCLEASE DOMAIN-CONTAINING PROTEIN"/>
    <property type="match status" value="1"/>
</dbReference>